<dbReference type="GO" id="GO:0006935">
    <property type="term" value="P:chemotaxis"/>
    <property type="evidence" value="ECO:0007669"/>
    <property type="project" value="InterPro"/>
</dbReference>
<dbReference type="Proteomes" id="UP000435323">
    <property type="component" value="Unassembled WGS sequence"/>
</dbReference>
<dbReference type="Pfam" id="PF01706">
    <property type="entry name" value="FliG_C"/>
    <property type="match status" value="1"/>
</dbReference>
<dbReference type="GO" id="GO:0071973">
    <property type="term" value="P:bacterial-type flagellum-dependent cell motility"/>
    <property type="evidence" value="ECO:0007669"/>
    <property type="project" value="InterPro"/>
</dbReference>
<dbReference type="EMBL" id="WOBO01000027">
    <property type="protein sequence ID" value="MUK47491.1"/>
    <property type="molecule type" value="Genomic_DNA"/>
</dbReference>
<comment type="caution">
    <text evidence="7">The sequence shown here is derived from an EMBL/GenBank/DDBJ whole genome shotgun (WGS) entry which is preliminary data.</text>
</comment>
<dbReference type="InterPro" id="IPR000090">
    <property type="entry name" value="Flg_Motor_Flig"/>
</dbReference>
<proteinExistence type="predicted"/>
<name>A0A6N3Z5P1_ALIFS</name>
<evidence type="ECO:0000259" key="5">
    <source>
        <dbReference type="Pfam" id="PF01706"/>
    </source>
</evidence>
<feature type="domain" description="Flagellar motor switch protein FliG middle" evidence="6">
    <location>
        <begin position="365"/>
        <end position="435"/>
    </location>
</feature>
<evidence type="ECO:0000256" key="1">
    <source>
        <dbReference type="ARBA" id="ARBA00004515"/>
    </source>
</evidence>
<dbReference type="PANTHER" id="PTHR30534:SF0">
    <property type="entry name" value="FLAGELLAR MOTOR SWITCH PROTEIN FLIG"/>
    <property type="match status" value="1"/>
</dbReference>
<dbReference type="PANTHER" id="PTHR30534">
    <property type="entry name" value="FLAGELLAR MOTOR SWITCH PROTEIN FLIG"/>
    <property type="match status" value="1"/>
</dbReference>
<dbReference type="AlphaFoldDB" id="A0A6N3Z5P1"/>
<feature type="domain" description="Flagellar motor switch protein FliG C-terminal" evidence="5">
    <location>
        <begin position="466"/>
        <end position="567"/>
    </location>
</feature>
<keyword evidence="4" id="KW-0732">Signal</keyword>
<evidence type="ECO:0000256" key="4">
    <source>
        <dbReference type="SAM" id="SignalP"/>
    </source>
</evidence>
<accession>A0A6N3Z5P1</accession>
<evidence type="ECO:0000259" key="6">
    <source>
        <dbReference type="Pfam" id="PF14841"/>
    </source>
</evidence>
<evidence type="ECO:0000256" key="3">
    <source>
        <dbReference type="SAM" id="Phobius"/>
    </source>
</evidence>
<keyword evidence="3" id="KW-1133">Transmembrane helix</keyword>
<dbReference type="InterPro" id="IPR023087">
    <property type="entry name" value="Flg_Motor_Flig_C"/>
</dbReference>
<dbReference type="GO" id="GO:0005886">
    <property type="term" value="C:plasma membrane"/>
    <property type="evidence" value="ECO:0007669"/>
    <property type="project" value="UniProtKB-SubCell"/>
</dbReference>
<sequence length="579" mass="65541">MVGKIRMKSCIRFVCISFLFITSIVFAQTSLQLDQMSFTAELEQRLNSDIERIAGKNIHVLSIQAEFIREEVDASTSKPAVAKQQPEVKNVIIDDAPELPGLAGMSAFNKNTTAKVSTVSEEVEQQEDALDNEQAPKTEKMIRSLSTTLLLDNSVDKDTELLIRNLLLEKLEYNPMRGDRLEIIRMDMAPVSEITGSSIAHYWWVLVLLLLLLVIGYLLARNRKVSTKEVGVNEVSSLPPMPEQLLDTKKGELKACRQQLVKYSLSEPQKVDAVLRRLSLNEQNIPMFASCYQELGRSLFTSMFPALNEHIPAYLKYLETNPADYDRLVRDLTDLQYLLVDAVSSEQFEHRSRPFSFLDKLSINQIRWVLDDEPLRIKALVLSQLPSESSAKFLSTFTAEEQALIAIEIVQFDSMPMATFGEIASSLAAKAQSVPDFETVRTDGNQMLMSLLDGMNLRQQNDLLDQLRVSSPEAYLNLRKVYYIFDDVLRTPTVILSNILRSMNPEILALALINLDDEQVAVILSGFPERMIEMIKAEMVRYKDASYDEQNSAKQQVVMLMRQAIGNKQFTMNDLESVA</sequence>
<keyword evidence="3" id="KW-0472">Membrane</keyword>
<dbReference type="SUPFAM" id="SSF48029">
    <property type="entry name" value="FliG"/>
    <property type="match status" value="1"/>
</dbReference>
<feature type="transmembrane region" description="Helical" evidence="3">
    <location>
        <begin position="202"/>
        <end position="220"/>
    </location>
</feature>
<evidence type="ECO:0000256" key="2">
    <source>
        <dbReference type="ARBA" id="ARBA00025598"/>
    </source>
</evidence>
<protein>
    <recommendedName>
        <fullName evidence="9">Flagellar motor switch protein FliG</fullName>
    </recommendedName>
</protein>
<comment type="subcellular location">
    <subcellularLocation>
        <location evidence="1">Cell inner membrane</location>
        <topology evidence="1">Peripheral membrane protein</topology>
        <orientation evidence="1">Cytoplasmic side</orientation>
    </subcellularLocation>
</comment>
<dbReference type="InterPro" id="IPR011002">
    <property type="entry name" value="FliG_a-hlx"/>
</dbReference>
<evidence type="ECO:0008006" key="9">
    <source>
        <dbReference type="Google" id="ProtNLM"/>
    </source>
</evidence>
<reference evidence="7 8" key="1">
    <citation type="submission" date="2019-11" db="EMBL/GenBank/DDBJ databases">
        <title>Using colonization assays and comparative genomics to discover symbiosis behaviors and factors in Vibrio fischeri.</title>
        <authorList>
            <person name="Bongrand C."/>
            <person name="Moriano-Gutierrez S."/>
            <person name="Arevalo P."/>
            <person name="Mcfall-Ngai M."/>
            <person name="Visick K."/>
            <person name="Polz M.F."/>
            <person name="Ruby E.G."/>
        </authorList>
    </citation>
    <scope>NUCLEOTIDE SEQUENCE [LARGE SCALE GENOMIC DNA]</scope>
    <source>
        <strain evidence="8">emors.3.2</strain>
    </source>
</reference>
<feature type="chain" id="PRO_5026907775" description="Flagellar motor switch protein FliG" evidence="4">
    <location>
        <begin position="28"/>
        <end position="579"/>
    </location>
</feature>
<organism evidence="7 8">
    <name type="scientific">Aliivibrio fischeri</name>
    <name type="common">Vibrio fischeri</name>
    <dbReference type="NCBI Taxonomy" id="668"/>
    <lineage>
        <taxon>Bacteria</taxon>
        <taxon>Pseudomonadati</taxon>
        <taxon>Pseudomonadota</taxon>
        <taxon>Gammaproteobacteria</taxon>
        <taxon>Vibrionales</taxon>
        <taxon>Vibrionaceae</taxon>
        <taxon>Aliivibrio</taxon>
    </lineage>
</organism>
<evidence type="ECO:0000313" key="8">
    <source>
        <dbReference type="Proteomes" id="UP000435323"/>
    </source>
</evidence>
<dbReference type="Pfam" id="PF14841">
    <property type="entry name" value="FliG_M"/>
    <property type="match status" value="1"/>
</dbReference>
<comment type="function">
    <text evidence="2">FliG is one of three proteins (FliG, FliN, FliM) that forms the rotor-mounted switch complex (C ring), located at the base of the basal body. This complex interacts with the CheY and CheZ chemotaxis proteins, in addition to contacting components of the motor that determine the direction of flagellar rotation.</text>
</comment>
<gene>
    <name evidence="7" type="ORF">GNP77_19280</name>
</gene>
<feature type="signal peptide" evidence="4">
    <location>
        <begin position="1"/>
        <end position="27"/>
    </location>
</feature>
<dbReference type="InterPro" id="IPR032779">
    <property type="entry name" value="FliG_M"/>
</dbReference>
<evidence type="ECO:0000313" key="7">
    <source>
        <dbReference type="EMBL" id="MUK47491.1"/>
    </source>
</evidence>
<dbReference type="Gene3D" id="1.10.220.30">
    <property type="match status" value="2"/>
</dbReference>
<dbReference type="GO" id="GO:0003774">
    <property type="term" value="F:cytoskeletal motor activity"/>
    <property type="evidence" value="ECO:0007669"/>
    <property type="project" value="InterPro"/>
</dbReference>
<dbReference type="PRINTS" id="PR00954">
    <property type="entry name" value="FLGMOTORFLIG"/>
</dbReference>
<dbReference type="GO" id="GO:0009288">
    <property type="term" value="C:bacterial-type flagellum"/>
    <property type="evidence" value="ECO:0007669"/>
    <property type="project" value="InterPro"/>
</dbReference>
<keyword evidence="3" id="KW-0812">Transmembrane</keyword>